<comment type="caution">
    <text evidence="2">The sequence shown here is derived from an EMBL/GenBank/DDBJ whole genome shotgun (WGS) entry which is preliminary data.</text>
</comment>
<gene>
    <name evidence="2" type="ORF">EV420DRAFT_1559152</name>
</gene>
<feature type="transmembrane region" description="Helical" evidence="1">
    <location>
        <begin position="247"/>
        <end position="277"/>
    </location>
</feature>
<dbReference type="Pfam" id="PF14494">
    <property type="entry name" value="DUF4436"/>
    <property type="match status" value="1"/>
</dbReference>
<keyword evidence="3" id="KW-1185">Reference proteome</keyword>
<proteinExistence type="predicted"/>
<protein>
    <submittedName>
        <fullName evidence="2">Uncharacterized protein</fullName>
    </submittedName>
</protein>
<organism evidence="2 3">
    <name type="scientific">Armillaria tabescens</name>
    <name type="common">Ringless honey mushroom</name>
    <name type="synonym">Agaricus tabescens</name>
    <dbReference type="NCBI Taxonomy" id="1929756"/>
    <lineage>
        <taxon>Eukaryota</taxon>
        <taxon>Fungi</taxon>
        <taxon>Dikarya</taxon>
        <taxon>Basidiomycota</taxon>
        <taxon>Agaricomycotina</taxon>
        <taxon>Agaricomycetes</taxon>
        <taxon>Agaricomycetidae</taxon>
        <taxon>Agaricales</taxon>
        <taxon>Marasmiineae</taxon>
        <taxon>Physalacriaceae</taxon>
        <taxon>Desarmillaria</taxon>
    </lineage>
</organism>
<name>A0AA39N007_ARMTA</name>
<dbReference type="GeneID" id="85357317"/>
<sequence length="413" mass="45694">MNSLSNSNMTTLSPPTEKKIRCCFFFSLAFVVVIPIVCIVLGVELHPHDFSNSDQTFPDNTNRTISLHANLISADLTAGQMVLNWIVVDDNCDPQSTDCAEVNIYFDTNLLHLSDTSSSESSNNNEPADPTFTWNLTAAVYEYPFANTPSFQTELAIFPLYDFRNHSIRRTHSSNVYYPFDHYDTEVFAFATDASTNGTVQLHLNSTSGIVEGLKITADVITASDLAQDLLPELIDISVTLQRGTLIILYCIVITLTFWLITLAICLVMIMTIVFGFRQRNEIVVVPVATVFAFVQLRSTMPGAPDGFGDVLDFAGVLPCLVFLSISAVTMVGIYVFTDPAKESREELTWSALVQTLIRLKEATPKKIESMYKALIQTLIRLKEAMYKAPSESRDLPQLIPLTAVSNGAVGDL</sequence>
<dbReference type="AlphaFoldDB" id="A0AA39N007"/>
<keyword evidence="1" id="KW-1133">Transmembrane helix</keyword>
<feature type="transmembrane region" description="Helical" evidence="1">
    <location>
        <begin position="316"/>
        <end position="337"/>
    </location>
</feature>
<keyword evidence="1" id="KW-0472">Membrane</keyword>
<accession>A0AA39N007</accession>
<reference evidence="2" key="1">
    <citation type="submission" date="2023-06" db="EMBL/GenBank/DDBJ databases">
        <authorList>
            <consortium name="Lawrence Berkeley National Laboratory"/>
            <person name="Ahrendt S."/>
            <person name="Sahu N."/>
            <person name="Indic B."/>
            <person name="Wong-Bajracharya J."/>
            <person name="Merenyi Z."/>
            <person name="Ke H.-M."/>
            <person name="Monk M."/>
            <person name="Kocsube S."/>
            <person name="Drula E."/>
            <person name="Lipzen A."/>
            <person name="Balint B."/>
            <person name="Henrissat B."/>
            <person name="Andreopoulos B."/>
            <person name="Martin F.M."/>
            <person name="Harder C.B."/>
            <person name="Rigling D."/>
            <person name="Ford K.L."/>
            <person name="Foster G.D."/>
            <person name="Pangilinan J."/>
            <person name="Papanicolaou A."/>
            <person name="Barry K."/>
            <person name="LaButti K."/>
            <person name="Viragh M."/>
            <person name="Koriabine M."/>
            <person name="Yan M."/>
            <person name="Riley R."/>
            <person name="Champramary S."/>
            <person name="Plett K.L."/>
            <person name="Tsai I.J."/>
            <person name="Slot J."/>
            <person name="Sipos G."/>
            <person name="Plett J."/>
            <person name="Nagy L.G."/>
            <person name="Grigoriev I.V."/>
        </authorList>
    </citation>
    <scope>NUCLEOTIDE SEQUENCE</scope>
    <source>
        <strain evidence="2">CCBAS 213</strain>
    </source>
</reference>
<evidence type="ECO:0000313" key="2">
    <source>
        <dbReference type="EMBL" id="KAK0452150.1"/>
    </source>
</evidence>
<dbReference type="RefSeq" id="XP_060327984.1">
    <property type="nucleotide sequence ID" value="XM_060473769.1"/>
</dbReference>
<evidence type="ECO:0000256" key="1">
    <source>
        <dbReference type="SAM" id="Phobius"/>
    </source>
</evidence>
<evidence type="ECO:0000313" key="3">
    <source>
        <dbReference type="Proteomes" id="UP001175211"/>
    </source>
</evidence>
<feature type="transmembrane region" description="Helical" evidence="1">
    <location>
        <begin position="20"/>
        <end position="43"/>
    </location>
</feature>
<keyword evidence="1" id="KW-0812">Transmembrane</keyword>
<dbReference type="Proteomes" id="UP001175211">
    <property type="component" value="Unassembled WGS sequence"/>
</dbReference>
<feature type="transmembrane region" description="Helical" evidence="1">
    <location>
        <begin position="284"/>
        <end position="304"/>
    </location>
</feature>
<dbReference type="InterPro" id="IPR027948">
    <property type="entry name" value="DUF4436"/>
</dbReference>
<dbReference type="EMBL" id="JAUEPS010000031">
    <property type="protein sequence ID" value="KAK0452150.1"/>
    <property type="molecule type" value="Genomic_DNA"/>
</dbReference>